<dbReference type="InterPro" id="IPR052897">
    <property type="entry name" value="Sec-Metab_Biosynth_Hydrolase"/>
</dbReference>
<evidence type="ECO:0000259" key="1">
    <source>
        <dbReference type="Pfam" id="PF12697"/>
    </source>
</evidence>
<dbReference type="RefSeq" id="WP_068741588.1">
    <property type="nucleotide sequence ID" value="NZ_CBDRGN010000006.1"/>
</dbReference>
<evidence type="ECO:0000313" key="3">
    <source>
        <dbReference type="Proteomes" id="UP000182241"/>
    </source>
</evidence>
<dbReference type="EMBL" id="FNSA01000003">
    <property type="protein sequence ID" value="SED29953.1"/>
    <property type="molecule type" value="Genomic_DNA"/>
</dbReference>
<proteinExistence type="predicted"/>
<protein>
    <submittedName>
        <fullName evidence="2">Pimeloyl-ACP methyl ester carboxylesterase</fullName>
    </submittedName>
</protein>
<dbReference type="InterPro" id="IPR029058">
    <property type="entry name" value="AB_hydrolase_fold"/>
</dbReference>
<organism evidence="2 3">
    <name type="scientific">Tsukamurella tyrosinosolvens</name>
    <dbReference type="NCBI Taxonomy" id="57704"/>
    <lineage>
        <taxon>Bacteria</taxon>
        <taxon>Bacillati</taxon>
        <taxon>Actinomycetota</taxon>
        <taxon>Actinomycetes</taxon>
        <taxon>Mycobacteriales</taxon>
        <taxon>Tsukamurellaceae</taxon>
        <taxon>Tsukamurella</taxon>
    </lineage>
</organism>
<dbReference type="OrthoDB" id="9814966at2"/>
<dbReference type="InterPro" id="IPR000073">
    <property type="entry name" value="AB_hydrolase_1"/>
</dbReference>
<dbReference type="Pfam" id="PF12697">
    <property type="entry name" value="Abhydrolase_6"/>
    <property type="match status" value="1"/>
</dbReference>
<feature type="domain" description="AB hydrolase-1" evidence="1">
    <location>
        <begin position="7"/>
        <end position="220"/>
    </location>
</feature>
<dbReference type="SUPFAM" id="SSF53474">
    <property type="entry name" value="alpha/beta-Hydrolases"/>
    <property type="match status" value="1"/>
</dbReference>
<dbReference type="PANTHER" id="PTHR37017:SF11">
    <property type="entry name" value="ESTERASE_LIPASE_THIOESTERASE DOMAIN-CONTAINING PROTEIN"/>
    <property type="match status" value="1"/>
</dbReference>
<dbReference type="GO" id="GO:0003824">
    <property type="term" value="F:catalytic activity"/>
    <property type="evidence" value="ECO:0007669"/>
    <property type="project" value="UniProtKB-ARBA"/>
</dbReference>
<name>A0A1H4ZIM8_TSUTY</name>
<dbReference type="STRING" id="57704.SAMN04489793_4575"/>
<accession>A0A1H4ZIM8</accession>
<dbReference type="AlphaFoldDB" id="A0A1H4ZIM8"/>
<dbReference type="PANTHER" id="PTHR37017">
    <property type="entry name" value="AB HYDROLASE-1 DOMAIN-CONTAINING PROTEIN-RELATED"/>
    <property type="match status" value="1"/>
</dbReference>
<reference evidence="3" key="1">
    <citation type="submission" date="2016-10" db="EMBL/GenBank/DDBJ databases">
        <authorList>
            <person name="Varghese N."/>
            <person name="Submissions S."/>
        </authorList>
    </citation>
    <scope>NUCLEOTIDE SEQUENCE [LARGE SCALE GENOMIC DNA]</scope>
    <source>
        <strain evidence="3">DSM 44234</strain>
    </source>
</reference>
<sequence>MTEKPTIVLVHGFWGGAAHWGDLIVELRRRGYPELRAVENPLTSLADDAERTRKMVAQVDGPVLLVGHSYGGAVITEAGNQPNVSGLVYIAAFAPDAGESPGAITEQHPPAAVDAIAPDSDGYLWIAQDRFRESFAQDLDEDAALVMAVTQKAPLGSTFGDTVTDPAWRHKPSWYQVSTQDRMIHPDNERRMAERIGAREVIELDASHASLASHPREIADLIDRAVAAFAG</sequence>
<dbReference type="Gene3D" id="3.40.50.1820">
    <property type="entry name" value="alpha/beta hydrolase"/>
    <property type="match status" value="1"/>
</dbReference>
<dbReference type="Proteomes" id="UP000182241">
    <property type="component" value="Unassembled WGS sequence"/>
</dbReference>
<evidence type="ECO:0000313" key="2">
    <source>
        <dbReference type="EMBL" id="SED29953.1"/>
    </source>
</evidence>
<keyword evidence="3" id="KW-1185">Reference proteome</keyword>
<gene>
    <name evidence="2" type="ORF">SAMN04489793_4575</name>
</gene>